<feature type="region of interest" description="Disordered" evidence="1">
    <location>
        <begin position="1"/>
        <end position="50"/>
    </location>
</feature>
<name>A0A367WQA7_9PROT</name>
<protein>
    <submittedName>
        <fullName evidence="2">Uncharacterized protein</fullName>
    </submittedName>
</protein>
<evidence type="ECO:0000256" key="1">
    <source>
        <dbReference type="SAM" id="MobiDB-lite"/>
    </source>
</evidence>
<dbReference type="AlphaFoldDB" id="A0A367WQA7"/>
<dbReference type="Proteomes" id="UP000252255">
    <property type="component" value="Unassembled WGS sequence"/>
</dbReference>
<reference evidence="2 3" key="1">
    <citation type="submission" date="2014-07" db="EMBL/GenBank/DDBJ databases">
        <title>Draft genome sequence of Thalassospira profundimaris PR54-5.</title>
        <authorList>
            <person name="Lai Q."/>
            <person name="Shao Z."/>
        </authorList>
    </citation>
    <scope>NUCLEOTIDE SEQUENCE [LARGE SCALE GENOMIC DNA]</scope>
    <source>
        <strain evidence="2 3">PR54-5</strain>
    </source>
</reference>
<evidence type="ECO:0000313" key="3">
    <source>
        <dbReference type="Proteomes" id="UP000252255"/>
    </source>
</evidence>
<accession>A0A367WQA7</accession>
<organism evidence="2 3">
    <name type="scientific">Thalassospira profundimaris</name>
    <dbReference type="NCBI Taxonomy" id="502049"/>
    <lineage>
        <taxon>Bacteria</taxon>
        <taxon>Pseudomonadati</taxon>
        <taxon>Pseudomonadota</taxon>
        <taxon>Alphaproteobacteria</taxon>
        <taxon>Rhodospirillales</taxon>
        <taxon>Thalassospiraceae</taxon>
        <taxon>Thalassospira</taxon>
    </lineage>
</organism>
<dbReference type="RefSeq" id="WP_114099455.1">
    <property type="nucleotide sequence ID" value="NZ_JPWI01000013.1"/>
</dbReference>
<gene>
    <name evidence="2" type="ORF">TH30_18355</name>
</gene>
<dbReference type="OrthoDB" id="9850674at2"/>
<sequence>MTNENLTAGSVPSPAFYRLASDQGRPLSTSQPQNSFSFDRSDEDLGIFPGPRPGGPFCGYGITGDAEMSPPAKSLTRNDEELGMSGYPRPCQGGFTPCIISSDEELSVSMHQMQQCFGCISGDV</sequence>
<proteinExistence type="predicted"/>
<dbReference type="EMBL" id="JPWI01000013">
    <property type="protein sequence ID" value="RCK43577.1"/>
    <property type="molecule type" value="Genomic_DNA"/>
</dbReference>
<feature type="compositionally biased region" description="Polar residues" evidence="1">
    <location>
        <begin position="26"/>
        <end position="38"/>
    </location>
</feature>
<feature type="compositionally biased region" description="Polar residues" evidence="1">
    <location>
        <begin position="1"/>
        <end position="10"/>
    </location>
</feature>
<evidence type="ECO:0000313" key="2">
    <source>
        <dbReference type="EMBL" id="RCK43577.1"/>
    </source>
</evidence>
<comment type="caution">
    <text evidence="2">The sequence shown here is derived from an EMBL/GenBank/DDBJ whole genome shotgun (WGS) entry which is preliminary data.</text>
</comment>
<feature type="region of interest" description="Disordered" evidence="1">
    <location>
        <begin position="68"/>
        <end position="87"/>
    </location>
</feature>